<dbReference type="InterPro" id="IPR036291">
    <property type="entry name" value="NAD(P)-bd_dom_sf"/>
</dbReference>
<comment type="pathway">
    <text evidence="1 7">Amino-acid biosynthesis; L-arginine biosynthesis; N(2)-acetyl-L-ornithine from L-glutamate: step 3/4.</text>
</comment>
<dbReference type="InterPro" id="IPR000706">
    <property type="entry name" value="AGPR_type-1"/>
</dbReference>
<dbReference type="Pfam" id="PF22698">
    <property type="entry name" value="Semialdhyde_dhC_1"/>
    <property type="match status" value="1"/>
</dbReference>
<comment type="catalytic activity">
    <reaction evidence="6 7">
        <text>N-acetyl-L-glutamate 5-semialdehyde + phosphate + NADP(+) = N-acetyl-L-glutamyl 5-phosphate + NADPH + H(+)</text>
        <dbReference type="Rhea" id="RHEA:21588"/>
        <dbReference type="ChEBI" id="CHEBI:15378"/>
        <dbReference type="ChEBI" id="CHEBI:29123"/>
        <dbReference type="ChEBI" id="CHEBI:43474"/>
        <dbReference type="ChEBI" id="CHEBI:57783"/>
        <dbReference type="ChEBI" id="CHEBI:57936"/>
        <dbReference type="ChEBI" id="CHEBI:58349"/>
        <dbReference type="EC" id="1.2.1.38"/>
    </reaction>
</comment>
<keyword evidence="5 7" id="KW-0560">Oxidoreductase</keyword>
<dbReference type="Pfam" id="PF01118">
    <property type="entry name" value="Semialdhyde_dh"/>
    <property type="match status" value="1"/>
</dbReference>
<dbReference type="Gene3D" id="3.30.360.10">
    <property type="entry name" value="Dihydrodipicolinate Reductase, domain 2"/>
    <property type="match status" value="1"/>
</dbReference>
<evidence type="ECO:0000256" key="6">
    <source>
        <dbReference type="ARBA" id="ARBA00050557"/>
    </source>
</evidence>
<proteinExistence type="inferred from homology"/>
<dbReference type="AlphaFoldDB" id="A0A1G8J3S6"/>
<evidence type="ECO:0000256" key="7">
    <source>
        <dbReference type="HAMAP-Rule" id="MF_00150"/>
    </source>
</evidence>
<evidence type="ECO:0000256" key="1">
    <source>
        <dbReference type="ARBA" id="ARBA00004862"/>
    </source>
</evidence>
<dbReference type="GO" id="GO:0070401">
    <property type="term" value="F:NADP+ binding"/>
    <property type="evidence" value="ECO:0007669"/>
    <property type="project" value="InterPro"/>
</dbReference>
<evidence type="ECO:0000256" key="8">
    <source>
        <dbReference type="PROSITE-ProRule" id="PRU10010"/>
    </source>
</evidence>
<dbReference type="STRING" id="930129.SAMN05216352_10632"/>
<evidence type="ECO:0000256" key="2">
    <source>
        <dbReference type="ARBA" id="ARBA00022571"/>
    </source>
</evidence>
<dbReference type="GO" id="GO:0003942">
    <property type="term" value="F:N-acetyl-gamma-glutamyl-phosphate reductase activity"/>
    <property type="evidence" value="ECO:0007669"/>
    <property type="project" value="UniProtKB-UniRule"/>
</dbReference>
<keyword evidence="11" id="KW-1185">Reference proteome</keyword>
<dbReference type="GO" id="GO:0006526">
    <property type="term" value="P:L-arginine biosynthetic process"/>
    <property type="evidence" value="ECO:0007669"/>
    <property type="project" value="UniProtKB-UniRule"/>
</dbReference>
<accession>A0A1G8J3S6</accession>
<dbReference type="HAMAP" id="MF_00150">
    <property type="entry name" value="ArgC_type1"/>
    <property type="match status" value="1"/>
</dbReference>
<dbReference type="PANTHER" id="PTHR32338">
    <property type="entry name" value="N-ACETYL-GAMMA-GLUTAMYL-PHOSPHATE REDUCTASE, CHLOROPLASTIC-RELATED-RELATED"/>
    <property type="match status" value="1"/>
</dbReference>
<dbReference type="UniPathway" id="UPA00068">
    <property type="reaction ID" value="UER00108"/>
</dbReference>
<reference evidence="10 11" key="1">
    <citation type="submission" date="2016-10" db="EMBL/GenBank/DDBJ databases">
        <authorList>
            <person name="de Groot N.N."/>
        </authorList>
    </citation>
    <scope>NUCLEOTIDE SEQUENCE [LARGE SCALE GENOMIC DNA]</scope>
    <source>
        <strain evidence="11">P4B,CCM 7963,CECT 7998,DSM 25260,IBRC-M 10614,KCTC 13821</strain>
    </source>
</reference>
<evidence type="ECO:0000313" key="10">
    <source>
        <dbReference type="EMBL" id="SDI25938.1"/>
    </source>
</evidence>
<dbReference type="RefSeq" id="WP_091584906.1">
    <property type="nucleotide sequence ID" value="NZ_FNDU01000006.1"/>
</dbReference>
<dbReference type="SUPFAM" id="SSF51735">
    <property type="entry name" value="NAD(P)-binding Rossmann-fold domains"/>
    <property type="match status" value="1"/>
</dbReference>
<dbReference type="PANTHER" id="PTHR32338:SF10">
    <property type="entry name" value="N-ACETYL-GAMMA-GLUTAMYL-PHOSPHATE REDUCTASE, CHLOROPLASTIC-RELATED"/>
    <property type="match status" value="1"/>
</dbReference>
<keyword evidence="7" id="KW-0963">Cytoplasm</keyword>
<dbReference type="CDD" id="cd23934">
    <property type="entry name" value="AGPR_1_C"/>
    <property type="match status" value="1"/>
</dbReference>
<dbReference type="Gene3D" id="3.40.50.720">
    <property type="entry name" value="NAD(P)-binding Rossmann-like Domain"/>
    <property type="match status" value="1"/>
</dbReference>
<feature type="domain" description="Semialdehyde dehydrogenase NAD-binding" evidence="9">
    <location>
        <begin position="2"/>
        <end position="139"/>
    </location>
</feature>
<dbReference type="Proteomes" id="UP000199017">
    <property type="component" value="Unassembled WGS sequence"/>
</dbReference>
<dbReference type="NCBIfam" id="TIGR01850">
    <property type="entry name" value="argC"/>
    <property type="match status" value="1"/>
</dbReference>
<keyword evidence="4 7" id="KW-0521">NADP</keyword>
<dbReference type="SMART" id="SM00859">
    <property type="entry name" value="Semialdhyde_dh"/>
    <property type="match status" value="1"/>
</dbReference>
<dbReference type="SUPFAM" id="SSF55347">
    <property type="entry name" value="Glyceraldehyde-3-phosphate dehydrogenase-like, C-terminal domain"/>
    <property type="match status" value="1"/>
</dbReference>
<dbReference type="CDD" id="cd17895">
    <property type="entry name" value="AGPR_1_N"/>
    <property type="match status" value="1"/>
</dbReference>
<dbReference type="FunFam" id="3.30.360.10:FF:000014">
    <property type="entry name" value="N-acetyl-gamma-glutamyl-phosphate reductase"/>
    <property type="match status" value="1"/>
</dbReference>
<dbReference type="InterPro" id="IPR023013">
    <property type="entry name" value="AGPR_AS"/>
</dbReference>
<dbReference type="InterPro" id="IPR058924">
    <property type="entry name" value="AGPR_dimerisation_dom"/>
</dbReference>
<evidence type="ECO:0000256" key="5">
    <source>
        <dbReference type="ARBA" id="ARBA00023002"/>
    </source>
</evidence>
<comment type="subcellular location">
    <subcellularLocation>
        <location evidence="7">Cytoplasm</location>
    </subcellularLocation>
</comment>
<keyword evidence="2 7" id="KW-0055">Arginine biosynthesis</keyword>
<name>A0A1G8J3S6_9BACI</name>
<dbReference type="OrthoDB" id="9801289at2"/>
<dbReference type="InterPro" id="IPR050085">
    <property type="entry name" value="AGPR"/>
</dbReference>
<sequence>MKAAIVGATGYGGIELIRLLHNHPEVKKIAVFSSSQEGKTMAESYPHVSEIIDETLEDINVEHLKHHDVVFLSTPPGVSADLTGQLVPGTKVIDLSGDLRLKDASVYEKWYGRSSAETSLLEKAVYGLTEWRKEEIEKTDLLANPGCYPTAVLLGLAPLVKEGAIDANQVIIDAKSGTTGAGRSLNAITHFSEMNDNFKVYKVNEHKHTPEIEQELSGWMQENATVTFTPHLVPMTRGIMATMYAPLHKGWTEQNVKEIYDKAYSDKTFVRVRKSGTYPFTKEVYGTNYCDIGVTVDERTGRITVVSVIDNLVKGASGQAVQNMNVMFGLPEETGLYSVPIYP</sequence>
<evidence type="ECO:0000259" key="9">
    <source>
        <dbReference type="SMART" id="SM00859"/>
    </source>
</evidence>
<dbReference type="PROSITE" id="PS01224">
    <property type="entry name" value="ARGC"/>
    <property type="match status" value="1"/>
</dbReference>
<evidence type="ECO:0000256" key="3">
    <source>
        <dbReference type="ARBA" id="ARBA00022605"/>
    </source>
</evidence>
<protein>
    <recommendedName>
        <fullName evidence="7">N-acetyl-gamma-glutamyl-phosphate reductase</fullName>
        <shortName evidence="7">AGPR</shortName>
        <ecNumber evidence="7">1.2.1.38</ecNumber>
    </recommendedName>
    <alternativeName>
        <fullName evidence="7">N-acetyl-glutamate semialdehyde dehydrogenase</fullName>
        <shortName evidence="7">NAGSA dehydrogenase</shortName>
    </alternativeName>
</protein>
<keyword evidence="3 7" id="KW-0028">Amino-acid biosynthesis</keyword>
<organism evidence="10 11">
    <name type="scientific">Alteribacillus bidgolensis</name>
    <dbReference type="NCBI Taxonomy" id="930129"/>
    <lineage>
        <taxon>Bacteria</taxon>
        <taxon>Bacillati</taxon>
        <taxon>Bacillota</taxon>
        <taxon>Bacilli</taxon>
        <taxon>Bacillales</taxon>
        <taxon>Bacillaceae</taxon>
        <taxon>Alteribacillus</taxon>
    </lineage>
</organism>
<comment type="similarity">
    <text evidence="7">Belongs to the NAGSA dehydrogenase family. Type 1 subfamily.</text>
</comment>
<dbReference type="EC" id="1.2.1.38" evidence="7"/>
<dbReference type="GO" id="GO:0051287">
    <property type="term" value="F:NAD binding"/>
    <property type="evidence" value="ECO:0007669"/>
    <property type="project" value="InterPro"/>
</dbReference>
<evidence type="ECO:0000256" key="4">
    <source>
        <dbReference type="ARBA" id="ARBA00022857"/>
    </source>
</evidence>
<evidence type="ECO:0000313" key="11">
    <source>
        <dbReference type="Proteomes" id="UP000199017"/>
    </source>
</evidence>
<dbReference type="InterPro" id="IPR000534">
    <property type="entry name" value="Semialdehyde_DH_NAD-bd"/>
</dbReference>
<dbReference type="GO" id="GO:0005737">
    <property type="term" value="C:cytoplasm"/>
    <property type="evidence" value="ECO:0007669"/>
    <property type="project" value="UniProtKB-SubCell"/>
</dbReference>
<comment type="function">
    <text evidence="7">Catalyzes the NADPH-dependent reduction of N-acetyl-5-glutamyl phosphate to yield N-acetyl-L-glutamate 5-semialdehyde.</text>
</comment>
<dbReference type="EMBL" id="FNDU01000006">
    <property type="protein sequence ID" value="SDI25938.1"/>
    <property type="molecule type" value="Genomic_DNA"/>
</dbReference>
<feature type="active site" evidence="7 8">
    <location>
        <position position="147"/>
    </location>
</feature>
<gene>
    <name evidence="7" type="primary">argC</name>
    <name evidence="10" type="ORF">SAMN05216352_10632</name>
</gene>